<organism evidence="8 9">
    <name type="scientific">Duganella violaceipulchra</name>
    <dbReference type="NCBI Taxonomy" id="2849652"/>
    <lineage>
        <taxon>Bacteria</taxon>
        <taxon>Pseudomonadati</taxon>
        <taxon>Pseudomonadota</taxon>
        <taxon>Betaproteobacteria</taxon>
        <taxon>Burkholderiales</taxon>
        <taxon>Oxalobacteraceae</taxon>
        <taxon>Telluria group</taxon>
        <taxon>Duganella</taxon>
    </lineage>
</organism>
<sequence>MHIKKNIGPSPSHLPSSGAAMDVVVPRKRGKAIVIGLAATLALAAAGYALWSWMPRGLQIDGADLRIGQAARGIFVDEIVVRANAEPLNSVILDSVESGRVEEVFAIDGTLVKKGQLLFRISNPQRNLELLARQSEHAVSIFNLSNLRVAQEASASDHQRRREDLQFALDQVRKQHERNVRLAAQGYISAVALEESADKLQQHRRLLAQEERASSTEEGVRRDAATQLETAIGGLNSGLKLVSATVDALAVRAPVDGRLTNFRLQVGESISTGKNIGRIDDPARFKLAASVDEYYLNRMAVGRHGSVKQDERNYAVDIRAIYPQIKEGRFMVELVFTGGQPPVLNPGQSLDARITLGEPAKALLLPNGAFINDSGGAWVYVLDAGGRTAQRRAVRVGRRNNSQLEVLEGLAAGDKVILSSYAAYGNSPRLQITQ</sequence>
<dbReference type="PANTHER" id="PTHR32347">
    <property type="entry name" value="EFFLUX SYSTEM COMPONENT YKNX-RELATED"/>
    <property type="match status" value="1"/>
</dbReference>
<dbReference type="Pfam" id="PF25917">
    <property type="entry name" value="BSH_RND"/>
    <property type="match status" value="1"/>
</dbReference>
<keyword evidence="9" id="KW-1185">Reference proteome</keyword>
<evidence type="ECO:0000256" key="1">
    <source>
        <dbReference type="ARBA" id="ARBA00004196"/>
    </source>
</evidence>
<dbReference type="NCBIfam" id="TIGR01730">
    <property type="entry name" value="RND_mfp"/>
    <property type="match status" value="1"/>
</dbReference>
<comment type="subcellular location">
    <subcellularLocation>
        <location evidence="1">Cell envelope</location>
    </subcellularLocation>
</comment>
<dbReference type="Gene3D" id="2.40.420.20">
    <property type="match status" value="1"/>
</dbReference>
<protein>
    <submittedName>
        <fullName evidence="8">HlyD family secretion protein</fullName>
    </submittedName>
</protein>
<comment type="similarity">
    <text evidence="2">Belongs to the membrane fusion protein (MFP) (TC 8.A.1) family.</text>
</comment>
<proteinExistence type="inferred from homology"/>
<feature type="transmembrane region" description="Helical" evidence="5">
    <location>
        <begin position="32"/>
        <end position="51"/>
    </location>
</feature>
<keyword evidence="3 4" id="KW-0175">Coiled coil</keyword>
<dbReference type="PANTHER" id="PTHR32347:SF23">
    <property type="entry name" value="BLL5650 PROTEIN"/>
    <property type="match status" value="1"/>
</dbReference>
<accession>A0ABT1GI60</accession>
<feature type="coiled-coil region" evidence="4">
    <location>
        <begin position="155"/>
        <end position="213"/>
    </location>
</feature>
<feature type="domain" description="Multidrug resistance protein MdtA-like C-terminal permuted SH3" evidence="7">
    <location>
        <begin position="362"/>
        <end position="419"/>
    </location>
</feature>
<dbReference type="Pfam" id="PF25967">
    <property type="entry name" value="RND-MFP_C"/>
    <property type="match status" value="1"/>
</dbReference>
<comment type="caution">
    <text evidence="8">The sequence shown here is derived from an EMBL/GenBank/DDBJ whole genome shotgun (WGS) entry which is preliminary data.</text>
</comment>
<reference evidence="8" key="1">
    <citation type="submission" date="2022-03" db="EMBL/GenBank/DDBJ databases">
        <title>Genome Encyclopedia of Bacteria and Archaea VI: Functional Genomics of Type Strains.</title>
        <authorList>
            <person name="Whitman W."/>
        </authorList>
    </citation>
    <scope>NUCLEOTIDE SEQUENCE</scope>
    <source>
        <strain evidence="8">HSC-15S17</strain>
    </source>
</reference>
<dbReference type="Gene3D" id="1.10.287.470">
    <property type="entry name" value="Helix hairpin bin"/>
    <property type="match status" value="1"/>
</dbReference>
<keyword evidence="5" id="KW-0472">Membrane</keyword>
<dbReference type="EMBL" id="JALJZU010000004">
    <property type="protein sequence ID" value="MCP2008660.1"/>
    <property type="molecule type" value="Genomic_DNA"/>
</dbReference>
<evidence type="ECO:0000259" key="6">
    <source>
        <dbReference type="Pfam" id="PF25917"/>
    </source>
</evidence>
<dbReference type="InterPro" id="IPR006143">
    <property type="entry name" value="RND_pump_MFP"/>
</dbReference>
<evidence type="ECO:0000256" key="2">
    <source>
        <dbReference type="ARBA" id="ARBA00009477"/>
    </source>
</evidence>
<dbReference type="Gene3D" id="2.40.50.100">
    <property type="match status" value="1"/>
</dbReference>
<name>A0ABT1GI60_9BURK</name>
<dbReference type="InterPro" id="IPR050465">
    <property type="entry name" value="UPF0194_transport"/>
</dbReference>
<evidence type="ECO:0000259" key="7">
    <source>
        <dbReference type="Pfam" id="PF25967"/>
    </source>
</evidence>
<dbReference type="RefSeq" id="WP_229224655.1">
    <property type="nucleotide sequence ID" value="NZ_JAHTGR010000003.1"/>
</dbReference>
<dbReference type="InterPro" id="IPR058627">
    <property type="entry name" value="MdtA-like_C"/>
</dbReference>
<dbReference type="InterPro" id="IPR058625">
    <property type="entry name" value="MdtA-like_BSH"/>
</dbReference>
<gene>
    <name evidence="8" type="ORF">L1274_002368</name>
</gene>
<evidence type="ECO:0000256" key="3">
    <source>
        <dbReference type="ARBA" id="ARBA00023054"/>
    </source>
</evidence>
<keyword evidence="5" id="KW-0812">Transmembrane</keyword>
<evidence type="ECO:0000313" key="8">
    <source>
        <dbReference type="EMBL" id="MCP2008660.1"/>
    </source>
</evidence>
<keyword evidence="5" id="KW-1133">Transmembrane helix</keyword>
<evidence type="ECO:0000256" key="4">
    <source>
        <dbReference type="SAM" id="Coils"/>
    </source>
</evidence>
<dbReference type="SUPFAM" id="SSF111369">
    <property type="entry name" value="HlyD-like secretion proteins"/>
    <property type="match status" value="1"/>
</dbReference>
<dbReference type="Proteomes" id="UP001162889">
    <property type="component" value="Unassembled WGS sequence"/>
</dbReference>
<dbReference type="Gene3D" id="2.40.30.170">
    <property type="match status" value="1"/>
</dbReference>
<evidence type="ECO:0000313" key="9">
    <source>
        <dbReference type="Proteomes" id="UP001162889"/>
    </source>
</evidence>
<evidence type="ECO:0000256" key="5">
    <source>
        <dbReference type="SAM" id="Phobius"/>
    </source>
</evidence>
<feature type="domain" description="Multidrug resistance protein MdtA-like barrel-sandwich hybrid" evidence="6">
    <location>
        <begin position="98"/>
        <end position="275"/>
    </location>
</feature>